<dbReference type="Gene3D" id="1.20.1250.20">
    <property type="entry name" value="MFS general substrate transporter like domains"/>
    <property type="match status" value="1"/>
</dbReference>
<dbReference type="Proteomes" id="UP000681722">
    <property type="component" value="Unassembled WGS sequence"/>
</dbReference>
<dbReference type="Proteomes" id="UP000663829">
    <property type="component" value="Unassembled WGS sequence"/>
</dbReference>
<dbReference type="GO" id="GO:0016020">
    <property type="term" value="C:membrane"/>
    <property type="evidence" value="ECO:0007669"/>
    <property type="project" value="UniProtKB-SubCell"/>
</dbReference>
<evidence type="ECO:0000259" key="7">
    <source>
        <dbReference type="PROSITE" id="PS50850"/>
    </source>
</evidence>
<feature type="non-terminal residue" evidence="8">
    <location>
        <position position="1"/>
    </location>
</feature>
<dbReference type="PANTHER" id="PTHR43791:SF19">
    <property type="entry name" value="TRANSPORTER, PUTATIVE (AFU_ORTHOLOGUE AFUA_1G01812)-RELATED"/>
    <property type="match status" value="1"/>
</dbReference>
<dbReference type="PANTHER" id="PTHR43791">
    <property type="entry name" value="PERMEASE-RELATED"/>
    <property type="match status" value="1"/>
</dbReference>
<gene>
    <name evidence="8" type="ORF">GPM918_LOCUS23928</name>
    <name evidence="9" type="ORF">SRO942_LOCUS23927</name>
</gene>
<feature type="transmembrane region" description="Helical" evidence="6">
    <location>
        <begin position="166"/>
        <end position="184"/>
    </location>
</feature>
<dbReference type="EMBL" id="CAJOBC010008735">
    <property type="protein sequence ID" value="CAF3969508.1"/>
    <property type="molecule type" value="Genomic_DNA"/>
</dbReference>
<dbReference type="InterPro" id="IPR020846">
    <property type="entry name" value="MFS_dom"/>
</dbReference>
<evidence type="ECO:0000256" key="3">
    <source>
        <dbReference type="ARBA" id="ARBA00022692"/>
    </source>
</evidence>
<feature type="domain" description="Major facilitator superfamily (MFS) profile" evidence="7">
    <location>
        <begin position="42"/>
        <end position="185"/>
    </location>
</feature>
<dbReference type="InterPro" id="IPR011701">
    <property type="entry name" value="MFS"/>
</dbReference>
<evidence type="ECO:0000256" key="1">
    <source>
        <dbReference type="ARBA" id="ARBA00004141"/>
    </source>
</evidence>
<keyword evidence="3 6" id="KW-0812">Transmembrane</keyword>
<dbReference type="GO" id="GO:0022857">
    <property type="term" value="F:transmembrane transporter activity"/>
    <property type="evidence" value="ECO:0007669"/>
    <property type="project" value="InterPro"/>
</dbReference>
<keyword evidence="4 6" id="KW-1133">Transmembrane helix</keyword>
<feature type="transmembrane region" description="Helical" evidence="6">
    <location>
        <begin position="80"/>
        <end position="101"/>
    </location>
</feature>
<dbReference type="InterPro" id="IPR036259">
    <property type="entry name" value="MFS_trans_sf"/>
</dbReference>
<reference evidence="8" key="1">
    <citation type="submission" date="2021-02" db="EMBL/GenBank/DDBJ databases">
        <authorList>
            <person name="Nowell W R."/>
        </authorList>
    </citation>
    <scope>NUCLEOTIDE SEQUENCE</scope>
</reference>
<evidence type="ECO:0000256" key="4">
    <source>
        <dbReference type="ARBA" id="ARBA00022989"/>
    </source>
</evidence>
<evidence type="ECO:0000256" key="5">
    <source>
        <dbReference type="ARBA" id="ARBA00023136"/>
    </source>
</evidence>
<evidence type="ECO:0000256" key="6">
    <source>
        <dbReference type="SAM" id="Phobius"/>
    </source>
</evidence>
<dbReference type="EMBL" id="CAJNOQ010008734">
    <property type="protein sequence ID" value="CAF1205233.1"/>
    <property type="molecule type" value="Genomic_DNA"/>
</dbReference>
<evidence type="ECO:0000256" key="2">
    <source>
        <dbReference type="ARBA" id="ARBA00022448"/>
    </source>
</evidence>
<protein>
    <recommendedName>
        <fullName evidence="7">Major facilitator superfamily (MFS) profile domain-containing protein</fullName>
    </recommendedName>
</protein>
<accession>A0A814WPY7</accession>
<proteinExistence type="predicted"/>
<evidence type="ECO:0000313" key="9">
    <source>
        <dbReference type="EMBL" id="CAF3969508.1"/>
    </source>
</evidence>
<feature type="transmembrane region" description="Helical" evidence="6">
    <location>
        <begin position="42"/>
        <end position="60"/>
    </location>
</feature>
<keyword evidence="5 6" id="KW-0472">Membrane</keyword>
<dbReference type="Pfam" id="PF07690">
    <property type="entry name" value="MFS_1"/>
    <property type="match status" value="1"/>
</dbReference>
<dbReference type="SUPFAM" id="SSF103473">
    <property type="entry name" value="MFS general substrate transporter"/>
    <property type="match status" value="1"/>
</dbReference>
<dbReference type="AlphaFoldDB" id="A0A814WPY7"/>
<evidence type="ECO:0000313" key="8">
    <source>
        <dbReference type="EMBL" id="CAF1205233.1"/>
    </source>
</evidence>
<feature type="transmembrane region" description="Helical" evidence="6">
    <location>
        <begin position="108"/>
        <end position="126"/>
    </location>
</feature>
<comment type="caution">
    <text evidence="8">The sequence shown here is derived from an EMBL/GenBank/DDBJ whole genome shotgun (WGS) entry which is preliminary data.</text>
</comment>
<name>A0A814WPY7_9BILA</name>
<evidence type="ECO:0000313" key="10">
    <source>
        <dbReference type="Proteomes" id="UP000663829"/>
    </source>
</evidence>
<dbReference type="OrthoDB" id="2985014at2759"/>
<sequence length="185" mass="20877">MINLDNKRVIVSSNGDIEIPPIIDQDNLKLLKTLLWKLDTRLVPFLALLYLCSFLDRINIGNARLAGLQADLNMTDAQYSWSLSIFFFGYVLFEVPSNIMLKQIGSKIWLSTLMIMWGTIMILMAFVRSPSGLLATRFFLGVSEAGLFPGVVFYLSLWYTRREQTIRIALFYSAAVFSGAFGGVL</sequence>
<organism evidence="8 10">
    <name type="scientific">Didymodactylos carnosus</name>
    <dbReference type="NCBI Taxonomy" id="1234261"/>
    <lineage>
        <taxon>Eukaryota</taxon>
        <taxon>Metazoa</taxon>
        <taxon>Spiralia</taxon>
        <taxon>Gnathifera</taxon>
        <taxon>Rotifera</taxon>
        <taxon>Eurotatoria</taxon>
        <taxon>Bdelloidea</taxon>
        <taxon>Philodinida</taxon>
        <taxon>Philodinidae</taxon>
        <taxon>Didymodactylos</taxon>
    </lineage>
</organism>
<comment type="subcellular location">
    <subcellularLocation>
        <location evidence="1">Membrane</location>
        <topology evidence="1">Multi-pass membrane protein</topology>
    </subcellularLocation>
</comment>
<dbReference type="FunFam" id="1.20.1250.20:FF:000018">
    <property type="entry name" value="MFS transporter permease"/>
    <property type="match status" value="1"/>
</dbReference>
<dbReference type="PROSITE" id="PS50850">
    <property type="entry name" value="MFS"/>
    <property type="match status" value="1"/>
</dbReference>
<keyword evidence="2" id="KW-0813">Transport</keyword>
<feature type="transmembrane region" description="Helical" evidence="6">
    <location>
        <begin position="138"/>
        <end position="159"/>
    </location>
</feature>
<keyword evidence="10" id="KW-1185">Reference proteome</keyword>